<proteinExistence type="predicted"/>
<protein>
    <recommendedName>
        <fullName evidence="2">Retrotransposon gag domain-containing protein</fullName>
    </recommendedName>
</protein>
<evidence type="ECO:0000259" key="2">
    <source>
        <dbReference type="Pfam" id="PF03732"/>
    </source>
</evidence>
<dbReference type="AlphaFoldDB" id="A0AAD8TJ89"/>
<evidence type="ECO:0000256" key="1">
    <source>
        <dbReference type="SAM" id="MobiDB-lite"/>
    </source>
</evidence>
<feature type="region of interest" description="Disordered" evidence="1">
    <location>
        <begin position="187"/>
        <end position="221"/>
    </location>
</feature>
<name>A0AAD8TJ89_LOLMU</name>
<feature type="domain" description="Retrotransposon gag" evidence="2">
    <location>
        <begin position="55"/>
        <end position="142"/>
    </location>
</feature>
<feature type="compositionally biased region" description="Basic and acidic residues" evidence="1">
    <location>
        <begin position="211"/>
        <end position="220"/>
    </location>
</feature>
<dbReference type="PANTHER" id="PTHR33223">
    <property type="entry name" value="CCHC-TYPE DOMAIN-CONTAINING PROTEIN"/>
    <property type="match status" value="1"/>
</dbReference>
<dbReference type="Proteomes" id="UP001231189">
    <property type="component" value="Unassembled WGS sequence"/>
</dbReference>
<comment type="caution">
    <text evidence="3">The sequence shown here is derived from an EMBL/GenBank/DDBJ whole genome shotgun (WGS) entry which is preliminary data.</text>
</comment>
<evidence type="ECO:0000313" key="4">
    <source>
        <dbReference type="Proteomes" id="UP001231189"/>
    </source>
</evidence>
<organism evidence="3 4">
    <name type="scientific">Lolium multiflorum</name>
    <name type="common">Italian ryegrass</name>
    <name type="synonym">Lolium perenne subsp. multiflorum</name>
    <dbReference type="NCBI Taxonomy" id="4521"/>
    <lineage>
        <taxon>Eukaryota</taxon>
        <taxon>Viridiplantae</taxon>
        <taxon>Streptophyta</taxon>
        <taxon>Embryophyta</taxon>
        <taxon>Tracheophyta</taxon>
        <taxon>Spermatophyta</taxon>
        <taxon>Magnoliopsida</taxon>
        <taxon>Liliopsida</taxon>
        <taxon>Poales</taxon>
        <taxon>Poaceae</taxon>
        <taxon>BOP clade</taxon>
        <taxon>Pooideae</taxon>
        <taxon>Poodae</taxon>
        <taxon>Poeae</taxon>
        <taxon>Poeae Chloroplast Group 2 (Poeae type)</taxon>
        <taxon>Loliodinae</taxon>
        <taxon>Loliinae</taxon>
        <taxon>Lolium</taxon>
    </lineage>
</organism>
<accession>A0AAD8TJ89</accession>
<gene>
    <name evidence="3" type="ORF">QYE76_043565</name>
</gene>
<dbReference type="Pfam" id="PF03732">
    <property type="entry name" value="Retrotrans_gag"/>
    <property type="match status" value="1"/>
</dbReference>
<evidence type="ECO:0000313" key="3">
    <source>
        <dbReference type="EMBL" id="KAK1682717.1"/>
    </source>
</evidence>
<dbReference type="EMBL" id="JAUUTY010000002">
    <property type="protein sequence ID" value="KAK1682717.1"/>
    <property type="molecule type" value="Genomic_DNA"/>
</dbReference>
<reference evidence="3" key="1">
    <citation type="submission" date="2023-07" db="EMBL/GenBank/DDBJ databases">
        <title>A chromosome-level genome assembly of Lolium multiflorum.</title>
        <authorList>
            <person name="Chen Y."/>
            <person name="Copetti D."/>
            <person name="Kolliker R."/>
            <person name="Studer B."/>
        </authorList>
    </citation>
    <scope>NUCLEOTIDE SEQUENCE</scope>
    <source>
        <strain evidence="3">02402/16</strain>
        <tissue evidence="3">Leaf</tissue>
    </source>
</reference>
<dbReference type="InterPro" id="IPR005162">
    <property type="entry name" value="Retrotrans_gag_dom"/>
</dbReference>
<dbReference type="PANTHER" id="PTHR33223:SF8">
    <property type="entry name" value="OS04G0172440 PROTEIN"/>
    <property type="match status" value="1"/>
</dbReference>
<keyword evidence="4" id="KW-1185">Reference proteome</keyword>
<sequence length="337" mass="37591">MIREEPYPKGLNLKLPGNLNHYDGSERPDTWIEDYFNAVNFAGGNHKTACCMLQLYLIGPARTWLGDLPANTIFCWFDMKIAFEKHFRGTYKRPATTSDLQACIHKKGETSRNFLTRWLATRNECENVDNRTTRHAFIGGLQRGGLLRHKLTCLIKENKLTLDDMIGIASTHCAADDDAGGELTATTLPLHQQKKNRDNGGSINNNNKRKNPPDDQKSGESDMVAMAPTYHKFHARACYINNKLNIPGPNGMITVFGDYKKAQDCEEGEAAFAESVISGEELQGYMAAVDPKEMRTTKNKISKQKTSFKAAINTKKVDLKVGDNSKQVSVGADMDPK</sequence>